<dbReference type="GO" id="GO:0016740">
    <property type="term" value="F:transferase activity"/>
    <property type="evidence" value="ECO:0007669"/>
    <property type="project" value="UniProtKB-KW"/>
</dbReference>
<dbReference type="EMBL" id="CP039690">
    <property type="protein sequence ID" value="QCI63315.1"/>
    <property type="molecule type" value="Genomic_DNA"/>
</dbReference>
<dbReference type="Proteomes" id="UP000298781">
    <property type="component" value="Chromosome"/>
</dbReference>
<dbReference type="Pfam" id="PF01636">
    <property type="entry name" value="APH"/>
    <property type="match status" value="1"/>
</dbReference>
<dbReference type="SUPFAM" id="SSF56112">
    <property type="entry name" value="Protein kinase-like (PK-like)"/>
    <property type="match status" value="1"/>
</dbReference>
<dbReference type="KEGG" id="pstg:E8M01_03135"/>
<dbReference type="PANTHER" id="PTHR47829:SF1">
    <property type="entry name" value="HAD FAMILY PHOSPHATASE"/>
    <property type="match status" value="1"/>
</dbReference>
<reference evidence="2 3" key="1">
    <citation type="submission" date="2019-04" db="EMBL/GenBank/DDBJ databases">
        <title>Phreatobacter aquaticus sp. nov.</title>
        <authorList>
            <person name="Choi A."/>
        </authorList>
    </citation>
    <scope>NUCLEOTIDE SEQUENCE [LARGE SCALE GENOMIC DNA]</scope>
    <source>
        <strain evidence="2 3">KCTC 52518</strain>
    </source>
</reference>
<dbReference type="InterPro" id="IPR011009">
    <property type="entry name" value="Kinase-like_dom_sf"/>
</dbReference>
<dbReference type="InterPro" id="IPR041726">
    <property type="entry name" value="ACAD10_11_N"/>
</dbReference>
<dbReference type="InterPro" id="IPR052898">
    <property type="entry name" value="ACAD10-like"/>
</dbReference>
<organism evidence="2 3">
    <name type="scientific">Phreatobacter stygius</name>
    <dbReference type="NCBI Taxonomy" id="1940610"/>
    <lineage>
        <taxon>Bacteria</taxon>
        <taxon>Pseudomonadati</taxon>
        <taxon>Pseudomonadota</taxon>
        <taxon>Alphaproteobacteria</taxon>
        <taxon>Hyphomicrobiales</taxon>
        <taxon>Phreatobacteraceae</taxon>
        <taxon>Phreatobacter</taxon>
    </lineage>
</organism>
<proteinExistence type="predicted"/>
<dbReference type="OrthoDB" id="3806873at2"/>
<dbReference type="CDD" id="cd05154">
    <property type="entry name" value="ACAD10_11_N-like"/>
    <property type="match status" value="1"/>
</dbReference>
<dbReference type="PANTHER" id="PTHR47829">
    <property type="entry name" value="HYDROLASE, PUTATIVE (AFU_ORTHOLOGUE AFUA_1G12880)-RELATED"/>
    <property type="match status" value="1"/>
</dbReference>
<dbReference type="AlphaFoldDB" id="A0A4D7AUL2"/>
<keyword evidence="2" id="KW-0808">Transferase</keyword>
<evidence type="ECO:0000313" key="2">
    <source>
        <dbReference type="EMBL" id="QCI63315.1"/>
    </source>
</evidence>
<evidence type="ECO:0000313" key="3">
    <source>
        <dbReference type="Proteomes" id="UP000298781"/>
    </source>
</evidence>
<keyword evidence="3" id="KW-1185">Reference proteome</keyword>
<gene>
    <name evidence="2" type="ORF">E8M01_03135</name>
</gene>
<evidence type="ECO:0000259" key="1">
    <source>
        <dbReference type="Pfam" id="PF01636"/>
    </source>
</evidence>
<dbReference type="InterPro" id="IPR002575">
    <property type="entry name" value="Aminoglycoside_PTrfase"/>
</dbReference>
<dbReference type="RefSeq" id="WP_136958774.1">
    <property type="nucleotide sequence ID" value="NZ_CP039690.1"/>
</dbReference>
<feature type="domain" description="Aminoglycoside phosphotransferase" evidence="1">
    <location>
        <begin position="31"/>
        <end position="251"/>
    </location>
</feature>
<sequence length="337" mass="37106">MTDDKTVEFDTARLDAYLRQALGLSGGRPEIARISGGQSNPTFFVSYDTRRLVLRKQPPGELLPSAHAIDREYRVISALAGTDVPVPPALLYCDDRNLIGTPFYVMERLDGRVFHDCALDGVAPDQRRAMYRSMAETLAALHNIDPAARGLGDFGRPGDYFARQIGRWTKQLQAARTRDDANFDRLIAWLPAHIPRDDLSAIAHGDYRIGNLMFHQTEPRVIAILDWELSTLGHPLGDLSHSCMAWHSAPDEYGGLVGLDLAALGIPSRAAYEADYYAMADHPARLTPFHMAYAMFRWAAIFEGIAVRAKAGTAAADNAEAVGRLAAVFARRAAELT</sequence>
<protein>
    <submittedName>
        <fullName evidence="2">Phosphotransferase family protein</fullName>
    </submittedName>
</protein>
<dbReference type="Gene3D" id="3.30.200.20">
    <property type="entry name" value="Phosphorylase Kinase, domain 1"/>
    <property type="match status" value="1"/>
</dbReference>
<name>A0A4D7AUL2_9HYPH</name>
<dbReference type="Gene3D" id="3.90.1200.10">
    <property type="match status" value="1"/>
</dbReference>
<accession>A0A4D7AUL2</accession>